<organism evidence="2 3">
    <name type="scientific">Ciona intestinalis</name>
    <name type="common">Transparent sea squirt</name>
    <name type="synonym">Ascidia intestinalis</name>
    <dbReference type="NCBI Taxonomy" id="7719"/>
    <lineage>
        <taxon>Eukaryota</taxon>
        <taxon>Metazoa</taxon>
        <taxon>Chordata</taxon>
        <taxon>Tunicata</taxon>
        <taxon>Ascidiacea</taxon>
        <taxon>Phlebobranchia</taxon>
        <taxon>Cionidae</taxon>
        <taxon>Ciona</taxon>
    </lineage>
</organism>
<evidence type="ECO:0000313" key="3">
    <source>
        <dbReference type="Proteomes" id="UP000008144"/>
    </source>
</evidence>
<reference evidence="2" key="3">
    <citation type="submission" date="2025-08" db="UniProtKB">
        <authorList>
            <consortium name="Ensembl"/>
        </authorList>
    </citation>
    <scope>IDENTIFICATION</scope>
</reference>
<accession>H2XMJ5</accession>
<dbReference type="InParanoid" id="H2XMJ5"/>
<feature type="compositionally biased region" description="Polar residues" evidence="1">
    <location>
        <begin position="173"/>
        <end position="192"/>
    </location>
</feature>
<dbReference type="HOGENOM" id="CLU_974962_0_0_1"/>
<feature type="compositionally biased region" description="Low complexity" evidence="1">
    <location>
        <begin position="29"/>
        <end position="53"/>
    </location>
</feature>
<sequence length="286" mass="31931">MRTEEEKTSGLRYMDMTNSGVQISSTPIHLSHNSNNNTLQQQQQQQQQHSTNTEGDQPQKQITNNPQQNMLNNVVPQQQLLQDVDDSPINSPELLPSNSVSYHQVAPVMFSSSEMEKRALAQNSKPSNDVTHDVTHDVIDDVFTPGPKSNTTSETVVNDVTVDLKAETKSLKNTDTPDQSELRSTATPTLGDQSEDSIDTDIRKLVSEILSVVTEELDEKDIHTVQQSSEKDSFCYEVDNDAIERSGVIESGDLVKSSDIIEDYDFTETKELELENENNHKVLNIA</sequence>
<protein>
    <submittedName>
        <fullName evidence="2">Uncharacterized protein</fullName>
    </submittedName>
</protein>
<evidence type="ECO:0000256" key="1">
    <source>
        <dbReference type="SAM" id="MobiDB-lite"/>
    </source>
</evidence>
<dbReference type="Ensembl" id="ENSCINT00000036270.1">
    <property type="protein sequence ID" value="ENSCINP00000030878.1"/>
    <property type="gene ID" value="ENSCING00000019719.1"/>
</dbReference>
<feature type="region of interest" description="Disordered" evidence="1">
    <location>
        <begin position="168"/>
        <end position="195"/>
    </location>
</feature>
<name>H2XMJ5_CIOIN</name>
<keyword evidence="3" id="KW-1185">Reference proteome</keyword>
<evidence type="ECO:0000313" key="2">
    <source>
        <dbReference type="Ensembl" id="ENSCINP00000030878.1"/>
    </source>
</evidence>
<feature type="compositionally biased region" description="Polar residues" evidence="1">
    <location>
        <begin position="54"/>
        <end position="63"/>
    </location>
</feature>
<dbReference type="AlphaFoldDB" id="H2XMJ5"/>
<proteinExistence type="predicted"/>
<feature type="compositionally biased region" description="Polar residues" evidence="1">
    <location>
        <begin position="16"/>
        <end position="28"/>
    </location>
</feature>
<reference evidence="3" key="1">
    <citation type="journal article" date="2002" name="Science">
        <title>The draft genome of Ciona intestinalis: insights into chordate and vertebrate origins.</title>
        <authorList>
            <person name="Dehal P."/>
            <person name="Satou Y."/>
            <person name="Campbell R.K."/>
            <person name="Chapman J."/>
            <person name="Degnan B."/>
            <person name="De Tomaso A."/>
            <person name="Davidson B."/>
            <person name="Di Gregorio A."/>
            <person name="Gelpke M."/>
            <person name="Goodstein D.M."/>
            <person name="Harafuji N."/>
            <person name="Hastings K.E."/>
            <person name="Ho I."/>
            <person name="Hotta K."/>
            <person name="Huang W."/>
            <person name="Kawashima T."/>
            <person name="Lemaire P."/>
            <person name="Martinez D."/>
            <person name="Meinertzhagen I.A."/>
            <person name="Necula S."/>
            <person name="Nonaka M."/>
            <person name="Putnam N."/>
            <person name="Rash S."/>
            <person name="Saiga H."/>
            <person name="Satake M."/>
            <person name="Terry A."/>
            <person name="Yamada L."/>
            <person name="Wang H.G."/>
            <person name="Awazu S."/>
            <person name="Azumi K."/>
            <person name="Boore J."/>
            <person name="Branno M."/>
            <person name="Chin-Bow S."/>
            <person name="DeSantis R."/>
            <person name="Doyle S."/>
            <person name="Francino P."/>
            <person name="Keys D.N."/>
            <person name="Haga S."/>
            <person name="Hayashi H."/>
            <person name="Hino K."/>
            <person name="Imai K.S."/>
            <person name="Inaba K."/>
            <person name="Kano S."/>
            <person name="Kobayashi K."/>
            <person name="Kobayashi M."/>
            <person name="Lee B.I."/>
            <person name="Makabe K.W."/>
            <person name="Manohar C."/>
            <person name="Matassi G."/>
            <person name="Medina M."/>
            <person name="Mochizuki Y."/>
            <person name="Mount S."/>
            <person name="Morishita T."/>
            <person name="Miura S."/>
            <person name="Nakayama A."/>
            <person name="Nishizaka S."/>
            <person name="Nomoto H."/>
            <person name="Ohta F."/>
            <person name="Oishi K."/>
            <person name="Rigoutsos I."/>
            <person name="Sano M."/>
            <person name="Sasaki A."/>
            <person name="Sasakura Y."/>
            <person name="Shoguchi E."/>
            <person name="Shin-i T."/>
            <person name="Spagnuolo A."/>
            <person name="Stainier D."/>
            <person name="Suzuki M.M."/>
            <person name="Tassy O."/>
            <person name="Takatori N."/>
            <person name="Tokuoka M."/>
            <person name="Yagi K."/>
            <person name="Yoshizaki F."/>
            <person name="Wada S."/>
            <person name="Zhang C."/>
            <person name="Hyatt P.D."/>
            <person name="Larimer F."/>
            <person name="Detter C."/>
            <person name="Doggett N."/>
            <person name="Glavina T."/>
            <person name="Hawkins T."/>
            <person name="Richardson P."/>
            <person name="Lucas S."/>
            <person name="Kohara Y."/>
            <person name="Levine M."/>
            <person name="Satoh N."/>
            <person name="Rokhsar D.S."/>
        </authorList>
    </citation>
    <scope>NUCLEOTIDE SEQUENCE [LARGE SCALE GENOMIC DNA]</scope>
</reference>
<feature type="region of interest" description="Disordered" evidence="1">
    <location>
        <begin position="1"/>
        <end position="65"/>
    </location>
</feature>
<dbReference type="Proteomes" id="UP000008144">
    <property type="component" value="Chromosome 10"/>
</dbReference>
<reference evidence="2" key="2">
    <citation type="journal article" date="2008" name="Genome Biol.">
        <title>Improved genome assembly and evidence-based global gene model set for the chordate Ciona intestinalis: new insight into intron and operon populations.</title>
        <authorList>
            <person name="Satou Y."/>
            <person name="Mineta K."/>
            <person name="Ogasawara M."/>
            <person name="Sasakura Y."/>
            <person name="Shoguchi E."/>
            <person name="Ueno K."/>
            <person name="Yamada L."/>
            <person name="Matsumoto J."/>
            <person name="Wasserscheid J."/>
            <person name="Dewar K."/>
            <person name="Wiley G.B."/>
            <person name="Macmil S.L."/>
            <person name="Roe B.A."/>
            <person name="Zeller R.W."/>
            <person name="Hastings K.E."/>
            <person name="Lemaire P."/>
            <person name="Lindquist E."/>
            <person name="Endo T."/>
            <person name="Hotta K."/>
            <person name="Inaba K."/>
        </authorList>
    </citation>
    <scope>NUCLEOTIDE SEQUENCE [LARGE SCALE GENOMIC DNA]</scope>
    <source>
        <strain evidence="2">wild type</strain>
    </source>
</reference>
<reference evidence="2" key="4">
    <citation type="submission" date="2025-09" db="UniProtKB">
        <authorList>
            <consortium name="Ensembl"/>
        </authorList>
    </citation>
    <scope>IDENTIFICATION</scope>
</reference>
<dbReference type="EMBL" id="EAAA01000465">
    <property type="status" value="NOT_ANNOTATED_CDS"/>
    <property type="molecule type" value="Genomic_DNA"/>
</dbReference>